<dbReference type="Proteomes" id="UP000779508">
    <property type="component" value="Unassembled WGS sequence"/>
</dbReference>
<dbReference type="EMBL" id="JAHLQK010000001">
    <property type="protein sequence ID" value="MBU5674927.1"/>
    <property type="molecule type" value="Genomic_DNA"/>
</dbReference>
<organism evidence="1 2">
    <name type="scientific">Alkaliphilus flagellatus</name>
    <dbReference type="NCBI Taxonomy" id="2841507"/>
    <lineage>
        <taxon>Bacteria</taxon>
        <taxon>Bacillati</taxon>
        <taxon>Bacillota</taxon>
        <taxon>Clostridia</taxon>
        <taxon>Peptostreptococcales</taxon>
        <taxon>Natronincolaceae</taxon>
        <taxon>Alkaliphilus</taxon>
    </lineage>
</organism>
<keyword evidence="2" id="KW-1185">Reference proteome</keyword>
<sequence>MIKNSQSNEQNTVKSEQSLNCNLCQQFADILESQILVSQGDLCAVTRARNLRPEIAGRPTRSPLVINALFSFESPDAQGNTLNLGETVILQEEINPFISALRALGIEVTALHNHWLFDEPRLFYIHFLSIEDPIIFAIKVAIAFRLLENNL</sequence>
<reference evidence="1 2" key="1">
    <citation type="submission" date="2021-06" db="EMBL/GenBank/DDBJ databases">
        <authorList>
            <person name="Sun Q."/>
            <person name="Li D."/>
        </authorList>
    </citation>
    <scope>NUCLEOTIDE SEQUENCE [LARGE SCALE GENOMIC DNA]</scope>
    <source>
        <strain evidence="1 2">MSJ-5</strain>
    </source>
</reference>
<name>A0ABS6FZM9_9FIRM</name>
<dbReference type="RefSeq" id="WP_216414443.1">
    <property type="nucleotide sequence ID" value="NZ_JAHLQK010000001.1"/>
</dbReference>
<proteinExistence type="predicted"/>
<accession>A0ABS6FZM9</accession>
<comment type="caution">
    <text evidence="1">The sequence shown here is derived from an EMBL/GenBank/DDBJ whole genome shotgun (WGS) entry which is preliminary data.</text>
</comment>
<protein>
    <submittedName>
        <fullName evidence="1">DUF1259 domain-containing protein</fullName>
    </submittedName>
</protein>
<gene>
    <name evidence="1" type="ORF">KQI88_00670</name>
</gene>
<evidence type="ECO:0000313" key="2">
    <source>
        <dbReference type="Proteomes" id="UP000779508"/>
    </source>
</evidence>
<evidence type="ECO:0000313" key="1">
    <source>
        <dbReference type="EMBL" id="MBU5674927.1"/>
    </source>
</evidence>
<dbReference type="Pfam" id="PF07485">
    <property type="entry name" value="DUF1529"/>
    <property type="match status" value="1"/>
</dbReference>
<dbReference type="InterPro" id="IPR011094">
    <property type="entry name" value="Uncharacterised_LppY/LpqO"/>
</dbReference>